<reference evidence="2" key="1">
    <citation type="journal article" date="2019" name="Int. J. Syst. Evol. Microbiol.">
        <title>The Global Catalogue of Microorganisms (GCM) 10K type strain sequencing project: providing services to taxonomists for standard genome sequencing and annotation.</title>
        <authorList>
            <consortium name="The Broad Institute Genomics Platform"/>
            <consortium name="The Broad Institute Genome Sequencing Center for Infectious Disease"/>
            <person name="Wu L."/>
            <person name="Ma J."/>
        </authorList>
    </citation>
    <scope>NUCLEOTIDE SEQUENCE [LARGE SCALE GENOMIC DNA]</scope>
    <source>
        <strain evidence="2">CECT 7184</strain>
    </source>
</reference>
<evidence type="ECO:0000313" key="1">
    <source>
        <dbReference type="EMBL" id="MFC5711860.1"/>
    </source>
</evidence>
<sequence>MDVQKEQYLREAYKLYKDGKNKKGTLQANSMTMEDKSDFHFEKGFIEELEREGLLRIITNKENRIEFTITEKGYQFVNENLLQ</sequence>
<protein>
    <submittedName>
        <fullName evidence="1">Uncharacterized protein</fullName>
    </submittedName>
</protein>
<dbReference type="EMBL" id="JBHSOZ010000003">
    <property type="protein sequence ID" value="MFC5711860.1"/>
    <property type="molecule type" value="Genomic_DNA"/>
</dbReference>
<gene>
    <name evidence="1" type="ORF">ACFPU1_03620</name>
</gene>
<dbReference type="Proteomes" id="UP001596142">
    <property type="component" value="Unassembled WGS sequence"/>
</dbReference>
<keyword evidence="2" id="KW-1185">Reference proteome</keyword>
<organism evidence="1 2">
    <name type="scientific">Thalassorhabdus alkalitolerans</name>
    <dbReference type="NCBI Taxonomy" id="2282697"/>
    <lineage>
        <taxon>Bacteria</taxon>
        <taxon>Bacillati</taxon>
        <taxon>Bacillota</taxon>
        <taxon>Bacilli</taxon>
        <taxon>Bacillales</taxon>
        <taxon>Bacillaceae</taxon>
        <taxon>Thalassorhabdus</taxon>
    </lineage>
</organism>
<comment type="caution">
    <text evidence="1">The sequence shown here is derived from an EMBL/GenBank/DDBJ whole genome shotgun (WGS) entry which is preliminary data.</text>
</comment>
<evidence type="ECO:0000313" key="2">
    <source>
        <dbReference type="Proteomes" id="UP001596142"/>
    </source>
</evidence>
<name>A0ABW0YKE3_9BACI</name>
<accession>A0ABW0YKE3</accession>
<proteinExistence type="predicted"/>
<dbReference type="RefSeq" id="WP_385938706.1">
    <property type="nucleotide sequence ID" value="NZ_JBHSOZ010000003.1"/>
</dbReference>